<keyword evidence="2" id="KW-1185">Reference proteome</keyword>
<dbReference type="Proteomes" id="UP000800040">
    <property type="component" value="Unassembled WGS sequence"/>
</dbReference>
<accession>A0A6A5KPY0</accession>
<gene>
    <name evidence="1" type="ORF">BDW02DRAFT_95943</name>
</gene>
<protein>
    <submittedName>
        <fullName evidence="1">Uncharacterized protein</fullName>
    </submittedName>
</protein>
<evidence type="ECO:0000313" key="1">
    <source>
        <dbReference type="EMBL" id="KAF1837729.1"/>
    </source>
</evidence>
<dbReference type="EMBL" id="ML975258">
    <property type="protein sequence ID" value="KAF1837729.1"/>
    <property type="molecule type" value="Genomic_DNA"/>
</dbReference>
<reference evidence="1" key="1">
    <citation type="submission" date="2020-01" db="EMBL/GenBank/DDBJ databases">
        <authorList>
            <consortium name="DOE Joint Genome Institute"/>
            <person name="Haridas S."/>
            <person name="Albert R."/>
            <person name="Binder M."/>
            <person name="Bloem J."/>
            <person name="Labutti K."/>
            <person name="Salamov A."/>
            <person name="Andreopoulos B."/>
            <person name="Baker S.E."/>
            <person name="Barry K."/>
            <person name="Bills G."/>
            <person name="Bluhm B.H."/>
            <person name="Cannon C."/>
            <person name="Castanera R."/>
            <person name="Culley D.E."/>
            <person name="Daum C."/>
            <person name="Ezra D."/>
            <person name="Gonzalez J.B."/>
            <person name="Henrissat B."/>
            <person name="Kuo A."/>
            <person name="Liang C."/>
            <person name="Lipzen A."/>
            <person name="Lutzoni F."/>
            <person name="Magnuson J."/>
            <person name="Mondo S."/>
            <person name="Nolan M."/>
            <person name="Ohm R."/>
            <person name="Pangilinan J."/>
            <person name="Park H.-J."/>
            <person name="Ramirez L."/>
            <person name="Alfaro M."/>
            <person name="Sun H."/>
            <person name="Tritt A."/>
            <person name="Yoshinaga Y."/>
            <person name="Zwiers L.-H."/>
            <person name="Turgeon B.G."/>
            <person name="Goodwin S.B."/>
            <person name="Spatafora J.W."/>
            <person name="Crous P.W."/>
            <person name="Grigoriev I.V."/>
        </authorList>
    </citation>
    <scope>NUCLEOTIDE SEQUENCE</scope>
    <source>
        <strain evidence="1">P77</strain>
    </source>
</reference>
<dbReference type="AlphaFoldDB" id="A0A6A5KPY0"/>
<organism evidence="1 2">
    <name type="scientific">Decorospora gaudefroyi</name>
    <dbReference type="NCBI Taxonomy" id="184978"/>
    <lineage>
        <taxon>Eukaryota</taxon>
        <taxon>Fungi</taxon>
        <taxon>Dikarya</taxon>
        <taxon>Ascomycota</taxon>
        <taxon>Pezizomycotina</taxon>
        <taxon>Dothideomycetes</taxon>
        <taxon>Pleosporomycetidae</taxon>
        <taxon>Pleosporales</taxon>
        <taxon>Pleosporineae</taxon>
        <taxon>Pleosporaceae</taxon>
        <taxon>Decorospora</taxon>
    </lineage>
</organism>
<proteinExistence type="predicted"/>
<sequence length="156" mass="18201">MLCYVAVFCPGSWVVFRHVGSRRAVMFAAPHRYSFASRMTLSSRTPIEDAMSIPRVSRVRDWTHVPSARGDERVRSCCVNLFCLRCSFSYSYYRYLFFPFVSKKHMDCKCVRWLFRAFASRANDKPLKQTRNSSRLALLETAGLCRLHIKELSRLV</sequence>
<name>A0A6A5KPY0_9PLEO</name>
<evidence type="ECO:0000313" key="2">
    <source>
        <dbReference type="Proteomes" id="UP000800040"/>
    </source>
</evidence>